<feature type="transmembrane region" description="Helical" evidence="1">
    <location>
        <begin position="12"/>
        <end position="32"/>
    </location>
</feature>
<sequence length="121" mass="14466">MQEKFTTLLNDYTSVIILFTLMLLSLLLYLTLHYKKMSKKQSTVLDEKDAKIKSLRQYSYEMELKRVDREHEIEKEILNLNHVLKEFETKQKEGVKSHVVNMIEAHEKKRTQQLEIAAIKR</sequence>
<organism evidence="2">
    <name type="scientific">uncultured Sulfurovum sp</name>
    <dbReference type="NCBI Taxonomy" id="269237"/>
    <lineage>
        <taxon>Bacteria</taxon>
        <taxon>Pseudomonadati</taxon>
        <taxon>Campylobacterota</taxon>
        <taxon>Epsilonproteobacteria</taxon>
        <taxon>Campylobacterales</taxon>
        <taxon>Sulfurovaceae</taxon>
        <taxon>Sulfurovum</taxon>
        <taxon>environmental samples</taxon>
    </lineage>
</organism>
<keyword evidence="1" id="KW-1133">Transmembrane helix</keyword>
<proteinExistence type="predicted"/>
<accession>A0A6S6S370</accession>
<keyword evidence="1" id="KW-0812">Transmembrane</keyword>
<protein>
    <submittedName>
        <fullName evidence="2">Uncharacterized protein</fullName>
    </submittedName>
</protein>
<name>A0A6S6S370_9BACT</name>
<reference evidence="2" key="1">
    <citation type="submission" date="2020-01" db="EMBL/GenBank/DDBJ databases">
        <authorList>
            <person name="Meier V. D."/>
            <person name="Meier V D."/>
        </authorList>
    </citation>
    <scope>NUCLEOTIDE SEQUENCE</scope>
    <source>
        <strain evidence="2">HLG_WM_MAG_06</strain>
    </source>
</reference>
<keyword evidence="1" id="KW-0472">Membrane</keyword>
<gene>
    <name evidence="2" type="ORF">HELGO_WM2261</name>
</gene>
<evidence type="ECO:0000313" key="2">
    <source>
        <dbReference type="EMBL" id="CAA6798754.1"/>
    </source>
</evidence>
<dbReference type="AlphaFoldDB" id="A0A6S6S370"/>
<dbReference type="EMBL" id="CACVAP010000011">
    <property type="protein sequence ID" value="CAA6798754.1"/>
    <property type="molecule type" value="Genomic_DNA"/>
</dbReference>
<evidence type="ECO:0000256" key="1">
    <source>
        <dbReference type="SAM" id="Phobius"/>
    </source>
</evidence>